<protein>
    <submittedName>
        <fullName evidence="1">Uncharacterized protein</fullName>
    </submittedName>
</protein>
<accession>A0A0E1VX38</accession>
<sequence length="74" mass="8622">MLSMAIVGEPPEELIDRLLRACRPLAPILPIAPMPQAKRRDERRVLQGKTWREMHRALVPFDRRTIQKEKPAAR</sequence>
<reference evidence="1" key="1">
    <citation type="submission" date="2009-05" db="EMBL/GenBank/DDBJ databases">
        <authorList>
            <person name="Harkins D.M."/>
            <person name="DeShazer D."/>
            <person name="Woods D.E."/>
            <person name="Brinkac L.M."/>
            <person name="Brown K.A."/>
            <person name="Hung G.C."/>
            <person name="Tuanyok A."/>
            <person name="Zhang B."/>
            <person name="Nierman W.C."/>
        </authorList>
    </citation>
    <scope>NUCLEOTIDE SEQUENCE [LARGE SCALE GENOMIC DNA]</scope>
    <source>
        <strain evidence="1">1710a</strain>
    </source>
</reference>
<dbReference type="EMBL" id="CM000833">
    <property type="protein sequence ID" value="EET04734.1"/>
    <property type="molecule type" value="Genomic_DNA"/>
</dbReference>
<evidence type="ECO:0000313" key="1">
    <source>
        <dbReference type="EMBL" id="EET04734.1"/>
    </source>
</evidence>
<dbReference type="AlphaFoldDB" id="A0A0E1VX38"/>
<dbReference type="HOGENOM" id="CLU_2732251_0_0_4"/>
<name>A0A0E1VX38_BURPE</name>
<gene>
    <name evidence="1" type="ORF">BURPS1710A_A2612</name>
</gene>
<organism evidence="1">
    <name type="scientific">Burkholderia pseudomallei 1710a</name>
    <dbReference type="NCBI Taxonomy" id="320371"/>
    <lineage>
        <taxon>Bacteria</taxon>
        <taxon>Pseudomonadati</taxon>
        <taxon>Pseudomonadota</taxon>
        <taxon>Betaproteobacteria</taxon>
        <taxon>Burkholderiales</taxon>
        <taxon>Burkholderiaceae</taxon>
        <taxon>Burkholderia</taxon>
        <taxon>pseudomallei group</taxon>
    </lineage>
</organism>
<dbReference type="Proteomes" id="UP000001812">
    <property type="component" value="Chromosome II"/>
</dbReference>
<proteinExistence type="predicted"/>